<reference evidence="2" key="2">
    <citation type="submission" date="2014-06" db="EMBL/GenBank/DDBJ databases">
        <title>Draft genome sequence of Eubacterium siraeum (DSM 15702).</title>
        <authorList>
            <person name="Sudarsanam P."/>
            <person name="Ley R."/>
            <person name="Guruge J."/>
            <person name="Turnbaugh P.J."/>
            <person name="Mahowald M."/>
            <person name="Liep D."/>
            <person name="Gordon J."/>
        </authorList>
    </citation>
    <scope>NUCLEOTIDE SEQUENCE</scope>
    <source>
        <strain evidence="2">DSM 15702</strain>
    </source>
</reference>
<dbReference type="EMBL" id="ABCA03000041">
    <property type="protein sequence ID" value="EDS01202.1"/>
    <property type="molecule type" value="Genomic_DNA"/>
</dbReference>
<comment type="caution">
    <text evidence="2">The sequence shown here is derived from an EMBL/GenBank/DDBJ whole genome shotgun (WGS) entry which is preliminary data.</text>
</comment>
<name>B0MMF8_9FIRM</name>
<gene>
    <name evidence="2" type="ORF">EUBSIR_01019</name>
</gene>
<dbReference type="AlphaFoldDB" id="B0MMF8"/>
<evidence type="ECO:0000313" key="2">
    <source>
        <dbReference type="EMBL" id="EDS01202.1"/>
    </source>
</evidence>
<accession>B0MMF8</accession>
<sequence length="74" mass="8390">MFVSPNTPSAISFKSKRKRTKGSKKRRIDSLAKTLNIFIRKNAIKLGNDAADDEKHTQTRKLLRQAYKGTLRSG</sequence>
<evidence type="ECO:0000256" key="1">
    <source>
        <dbReference type="SAM" id="MobiDB-lite"/>
    </source>
</evidence>
<organism evidence="2 3">
    <name type="scientific">[Eubacterium] siraeum DSM 15702</name>
    <dbReference type="NCBI Taxonomy" id="428128"/>
    <lineage>
        <taxon>Bacteria</taxon>
        <taxon>Bacillati</taxon>
        <taxon>Bacillota</taxon>
        <taxon>Clostridia</taxon>
        <taxon>Eubacteriales</taxon>
        <taxon>Oscillospiraceae</taxon>
        <taxon>Oscillospiraceae incertae sedis</taxon>
    </lineage>
</organism>
<protein>
    <submittedName>
        <fullName evidence="2">Uncharacterized protein</fullName>
    </submittedName>
</protein>
<keyword evidence="3" id="KW-1185">Reference proteome</keyword>
<dbReference type="Proteomes" id="UP000005326">
    <property type="component" value="Unassembled WGS sequence"/>
</dbReference>
<feature type="region of interest" description="Disordered" evidence="1">
    <location>
        <begin position="1"/>
        <end position="27"/>
    </location>
</feature>
<feature type="compositionally biased region" description="Polar residues" evidence="1">
    <location>
        <begin position="1"/>
        <end position="12"/>
    </location>
</feature>
<proteinExistence type="predicted"/>
<evidence type="ECO:0000313" key="3">
    <source>
        <dbReference type="Proteomes" id="UP000005326"/>
    </source>
</evidence>
<feature type="compositionally biased region" description="Basic residues" evidence="1">
    <location>
        <begin position="14"/>
        <end position="27"/>
    </location>
</feature>
<reference evidence="2" key="1">
    <citation type="submission" date="2007-10" db="EMBL/GenBank/DDBJ databases">
        <authorList>
            <person name="Fulton L."/>
            <person name="Clifton S."/>
            <person name="Fulton B."/>
            <person name="Xu J."/>
            <person name="Minx P."/>
            <person name="Pepin K.H."/>
            <person name="Johnson M."/>
            <person name="Thiruvilangam P."/>
            <person name="Bhonagiri V."/>
            <person name="Nash W.E."/>
            <person name="Mardis E.R."/>
            <person name="Wilson R.K."/>
        </authorList>
    </citation>
    <scope>NUCLEOTIDE SEQUENCE [LARGE SCALE GENOMIC DNA]</scope>
    <source>
        <strain evidence="2">DSM 15702</strain>
    </source>
</reference>